<keyword evidence="2" id="KW-0732">Signal</keyword>
<name>A0ABU9TWN4_9GAMM</name>
<dbReference type="Gene3D" id="6.10.250.3150">
    <property type="match status" value="1"/>
</dbReference>
<feature type="signal peptide" evidence="2">
    <location>
        <begin position="1"/>
        <end position="23"/>
    </location>
</feature>
<reference evidence="4 5" key="1">
    <citation type="submission" date="2024-03" db="EMBL/GenBank/DDBJ databases">
        <title>Community enrichment and isolation of bacterial strains for fucoidan degradation.</title>
        <authorList>
            <person name="Sichert A."/>
        </authorList>
    </citation>
    <scope>NUCLEOTIDE SEQUENCE [LARGE SCALE GENOMIC DNA]</scope>
    <source>
        <strain evidence="4 5">AS76</strain>
    </source>
</reference>
<evidence type="ECO:0000256" key="2">
    <source>
        <dbReference type="SAM" id="SignalP"/>
    </source>
</evidence>
<feature type="domain" description="M23ase beta-sheet core" evidence="3">
    <location>
        <begin position="282"/>
        <end position="374"/>
    </location>
</feature>
<organism evidence="4 5">
    <name type="scientific">Neptuniibacter pectenicola</name>
    <dbReference type="NCBI Taxonomy" id="1806669"/>
    <lineage>
        <taxon>Bacteria</taxon>
        <taxon>Pseudomonadati</taxon>
        <taxon>Pseudomonadota</taxon>
        <taxon>Gammaproteobacteria</taxon>
        <taxon>Oceanospirillales</taxon>
        <taxon>Oceanospirillaceae</taxon>
        <taxon>Neptuniibacter</taxon>
    </lineage>
</organism>
<evidence type="ECO:0000313" key="4">
    <source>
        <dbReference type="EMBL" id="MEM5537856.1"/>
    </source>
</evidence>
<evidence type="ECO:0000259" key="3">
    <source>
        <dbReference type="Pfam" id="PF01551"/>
    </source>
</evidence>
<keyword evidence="1" id="KW-0175">Coiled coil</keyword>
<dbReference type="Pfam" id="PF01551">
    <property type="entry name" value="Peptidase_M23"/>
    <property type="match status" value="1"/>
</dbReference>
<dbReference type="CDD" id="cd12797">
    <property type="entry name" value="M23_peptidase"/>
    <property type="match status" value="1"/>
</dbReference>
<comment type="caution">
    <text evidence="4">The sequence shown here is derived from an EMBL/GenBank/DDBJ whole genome shotgun (WGS) entry which is preliminary data.</text>
</comment>
<evidence type="ECO:0000256" key="1">
    <source>
        <dbReference type="SAM" id="Coils"/>
    </source>
</evidence>
<dbReference type="Proteomes" id="UP001449225">
    <property type="component" value="Unassembled WGS sequence"/>
</dbReference>
<dbReference type="RefSeq" id="WP_342855039.1">
    <property type="nucleotide sequence ID" value="NZ_JBBMRA010000021.1"/>
</dbReference>
<evidence type="ECO:0000313" key="5">
    <source>
        <dbReference type="Proteomes" id="UP001449225"/>
    </source>
</evidence>
<proteinExistence type="predicted"/>
<feature type="chain" id="PRO_5046277119" evidence="2">
    <location>
        <begin position="24"/>
        <end position="380"/>
    </location>
</feature>
<feature type="coiled-coil region" evidence="1">
    <location>
        <begin position="206"/>
        <end position="240"/>
    </location>
</feature>
<dbReference type="Gene3D" id="2.70.70.10">
    <property type="entry name" value="Glucose Permease (Domain IIA)"/>
    <property type="match status" value="1"/>
</dbReference>
<dbReference type="SUPFAM" id="SSF51261">
    <property type="entry name" value="Duplicated hybrid motif"/>
    <property type="match status" value="1"/>
</dbReference>
<sequence length="380" mass="43360">MLRVLFIISSLVCCGLFSSVLQAADKQALTEKQIKQLSSRISTLQTNLRKQEGESRQLSSELRKSEMEIGKLARQIQVLDKQLSGLGEHADDLEEKRDALKAELKKRAALIEQQITQQYKMGNQARLQLLLTQRDPETLDRMIRYYDFINDELRNDMQTFSQKLTLLSGTERELTDTEQKMVSKREALKKEVVALRASRSQREKTLAQLRKTLSSDEDRLKQLKLDQKRLQAVLREIEKSLNFSSLVKDDKKFAQLKGKLPWPLKGRVKQTFGSVRNNIRYDGIWINANEATPVKAVHHGRVVFSDWLRGYGLVLIIDHGSGYMSLYGYNQSLLLDTGDWVSVGDTVATVGNSGGHEASGLYFAVRYKGKPSDPKRWLSR</sequence>
<feature type="coiled-coil region" evidence="1">
    <location>
        <begin position="34"/>
        <end position="113"/>
    </location>
</feature>
<dbReference type="PANTHER" id="PTHR21666:SF270">
    <property type="entry name" value="MUREIN HYDROLASE ACTIVATOR ENVC"/>
    <property type="match status" value="1"/>
</dbReference>
<dbReference type="PANTHER" id="PTHR21666">
    <property type="entry name" value="PEPTIDASE-RELATED"/>
    <property type="match status" value="1"/>
</dbReference>
<accession>A0ABU9TWN4</accession>
<keyword evidence="5" id="KW-1185">Reference proteome</keyword>
<dbReference type="InterPro" id="IPR050570">
    <property type="entry name" value="Cell_wall_metabolism_enzyme"/>
</dbReference>
<dbReference type="EMBL" id="JBBMRA010000021">
    <property type="protein sequence ID" value="MEM5537856.1"/>
    <property type="molecule type" value="Genomic_DNA"/>
</dbReference>
<gene>
    <name evidence="4" type="ORF">WNY58_15830</name>
</gene>
<dbReference type="InterPro" id="IPR011055">
    <property type="entry name" value="Dup_hybrid_motif"/>
</dbReference>
<protein>
    <submittedName>
        <fullName evidence="4">Peptidoglycan DD-metalloendopeptidase family protein</fullName>
    </submittedName>
</protein>
<dbReference type="InterPro" id="IPR016047">
    <property type="entry name" value="M23ase_b-sheet_dom"/>
</dbReference>